<dbReference type="PANTHER" id="PTHR33908:SF3">
    <property type="entry name" value="UNDECAPRENYL PHOSPHATE-ALPHA-4-AMINO-4-DEOXY-L-ARABINOSE ARABINOSYL TRANSFERASE"/>
    <property type="match status" value="1"/>
</dbReference>
<evidence type="ECO:0000256" key="1">
    <source>
        <dbReference type="ARBA" id="ARBA00004651"/>
    </source>
</evidence>
<feature type="transmembrane region" description="Helical" evidence="9">
    <location>
        <begin position="92"/>
        <end position="110"/>
    </location>
</feature>
<keyword evidence="5 9" id="KW-0812">Transmembrane</keyword>
<keyword evidence="4" id="KW-0808">Transferase</keyword>
<comment type="subcellular location">
    <subcellularLocation>
        <location evidence="1">Cell membrane</location>
        <topology evidence="1">Multi-pass membrane protein</topology>
    </subcellularLocation>
</comment>
<keyword evidence="2" id="KW-1003">Cell membrane</keyword>
<protein>
    <recommendedName>
        <fullName evidence="10">Glycosyltransferase RgtA/B/C/D-like domain-containing protein</fullName>
    </recommendedName>
</protein>
<dbReference type="PANTHER" id="PTHR33908">
    <property type="entry name" value="MANNOSYLTRANSFERASE YKCB-RELATED"/>
    <property type="match status" value="1"/>
</dbReference>
<evidence type="ECO:0000256" key="4">
    <source>
        <dbReference type="ARBA" id="ARBA00022679"/>
    </source>
</evidence>
<keyword evidence="12" id="KW-1185">Reference proteome</keyword>
<keyword evidence="6 9" id="KW-1133">Transmembrane helix</keyword>
<feature type="transmembrane region" description="Helical" evidence="9">
    <location>
        <begin position="298"/>
        <end position="315"/>
    </location>
</feature>
<feature type="domain" description="Glycosyltransferase RgtA/B/C/D-like" evidence="10">
    <location>
        <begin position="28"/>
        <end position="131"/>
    </location>
</feature>
<evidence type="ECO:0000313" key="12">
    <source>
        <dbReference type="Proteomes" id="UP001501570"/>
    </source>
</evidence>
<keyword evidence="3" id="KW-0328">Glycosyltransferase</keyword>
<evidence type="ECO:0000259" key="10">
    <source>
        <dbReference type="Pfam" id="PF13231"/>
    </source>
</evidence>
<accession>A0ABP9RPG6</accession>
<name>A0ABP9RPG6_9ACTN</name>
<evidence type="ECO:0000256" key="5">
    <source>
        <dbReference type="ARBA" id="ARBA00022692"/>
    </source>
</evidence>
<comment type="caution">
    <text evidence="11">The sequence shown here is derived from an EMBL/GenBank/DDBJ whole genome shotgun (WGS) entry which is preliminary data.</text>
</comment>
<dbReference type="Proteomes" id="UP001501570">
    <property type="component" value="Unassembled WGS sequence"/>
</dbReference>
<evidence type="ECO:0000256" key="6">
    <source>
        <dbReference type="ARBA" id="ARBA00022989"/>
    </source>
</evidence>
<feature type="transmembrane region" description="Helical" evidence="9">
    <location>
        <begin position="122"/>
        <end position="151"/>
    </location>
</feature>
<evidence type="ECO:0000256" key="7">
    <source>
        <dbReference type="ARBA" id="ARBA00023136"/>
    </source>
</evidence>
<evidence type="ECO:0000256" key="8">
    <source>
        <dbReference type="SAM" id="MobiDB-lite"/>
    </source>
</evidence>
<evidence type="ECO:0000313" key="11">
    <source>
        <dbReference type="EMBL" id="GAA5183459.1"/>
    </source>
</evidence>
<organism evidence="11 12">
    <name type="scientific">Rugosimonospora acidiphila</name>
    <dbReference type="NCBI Taxonomy" id="556531"/>
    <lineage>
        <taxon>Bacteria</taxon>
        <taxon>Bacillati</taxon>
        <taxon>Actinomycetota</taxon>
        <taxon>Actinomycetes</taxon>
        <taxon>Micromonosporales</taxon>
        <taxon>Micromonosporaceae</taxon>
        <taxon>Rugosimonospora</taxon>
    </lineage>
</organism>
<proteinExistence type="predicted"/>
<keyword evidence="7 9" id="KW-0472">Membrane</keyword>
<feature type="transmembrane region" description="Helical" evidence="9">
    <location>
        <begin position="327"/>
        <end position="344"/>
    </location>
</feature>
<dbReference type="InterPro" id="IPR050297">
    <property type="entry name" value="LipidA_mod_glycosyltrf_83"/>
</dbReference>
<evidence type="ECO:0000256" key="3">
    <source>
        <dbReference type="ARBA" id="ARBA00022676"/>
    </source>
</evidence>
<evidence type="ECO:0000256" key="9">
    <source>
        <dbReference type="SAM" id="Phobius"/>
    </source>
</evidence>
<feature type="compositionally biased region" description="Low complexity" evidence="8">
    <location>
        <begin position="172"/>
        <end position="192"/>
    </location>
</feature>
<feature type="transmembrane region" description="Helical" evidence="9">
    <location>
        <begin position="67"/>
        <end position="86"/>
    </location>
</feature>
<gene>
    <name evidence="11" type="ORF">GCM10023322_22780</name>
</gene>
<dbReference type="InterPro" id="IPR038731">
    <property type="entry name" value="RgtA/B/C-like"/>
</dbReference>
<reference evidence="12" key="1">
    <citation type="journal article" date="2019" name="Int. J. Syst. Evol. Microbiol.">
        <title>The Global Catalogue of Microorganisms (GCM) 10K type strain sequencing project: providing services to taxonomists for standard genome sequencing and annotation.</title>
        <authorList>
            <consortium name="The Broad Institute Genomics Platform"/>
            <consortium name="The Broad Institute Genome Sequencing Center for Infectious Disease"/>
            <person name="Wu L."/>
            <person name="Ma J."/>
        </authorList>
    </citation>
    <scope>NUCLEOTIDE SEQUENCE [LARGE SCALE GENOMIC DNA]</scope>
    <source>
        <strain evidence="12">JCM 18304</strain>
    </source>
</reference>
<evidence type="ECO:0000256" key="2">
    <source>
        <dbReference type="ARBA" id="ARBA00022475"/>
    </source>
</evidence>
<feature type="transmembrane region" description="Helical" evidence="9">
    <location>
        <begin position="350"/>
        <end position="369"/>
    </location>
</feature>
<dbReference type="EMBL" id="BAABJQ010000005">
    <property type="protein sequence ID" value="GAA5183459.1"/>
    <property type="molecule type" value="Genomic_DNA"/>
</dbReference>
<feature type="transmembrane region" description="Helical" evidence="9">
    <location>
        <begin position="38"/>
        <end position="60"/>
    </location>
</feature>
<sequence length="504" mass="52585">MRLSWGRLFRLLHDVDAVLGPYYTVEKAWTTLFGTSTVALRLPSVLAMAAAAALVAVLGARLGGGRWPGLLAGLVFAVVPATSRYAQEARSYAFTILLAVLATWVLVRLLERPTAGRAAGYGVAVAGLGAAHLAGLLLLVGHAVAVLAAWAPGRRPEPASGVASGTPGGAQPGEAGAPGPDPARPAGAGETAGRAVPTAARAAAWRWLVAAGLAVLVLAPLARLGHRQRAQISWIAPSSWRTLAGEPAVILGDAGVGAAVVVLALLGLCRLGLSRLGSGRDRSGRDGSGRDDRAGTRPALLLAGWAVAPVVVLYLAGEFTPAFWPRYLLYTMPALVLLAAIFLAGIGRRWAVAALIVVALFGATAQAAIRGPAGHNHDTRGAAAIIAAGDRPGDAIAYALREPVVPWEARDIVARYVPADRRPRDVFEVAPQRVDGRLTATECPDLAGCLAAANPGRIWVLRYQSQPDPLRDLGQPKEDLLRAHYSVTRVWLLEGLTVGLLTRR</sequence>
<dbReference type="Pfam" id="PF13231">
    <property type="entry name" value="PMT_2"/>
    <property type="match status" value="1"/>
</dbReference>
<feature type="transmembrane region" description="Helical" evidence="9">
    <location>
        <begin position="204"/>
        <end position="222"/>
    </location>
</feature>
<feature type="region of interest" description="Disordered" evidence="8">
    <location>
        <begin position="156"/>
        <end position="192"/>
    </location>
</feature>
<feature type="transmembrane region" description="Helical" evidence="9">
    <location>
        <begin position="243"/>
        <end position="268"/>
    </location>
</feature>